<evidence type="ECO:0000256" key="2">
    <source>
        <dbReference type="ARBA" id="ARBA00007597"/>
    </source>
</evidence>
<dbReference type="InterPro" id="IPR036770">
    <property type="entry name" value="Ankyrin_rpt-contain_sf"/>
</dbReference>
<dbReference type="FunFam" id="1.25.40.20:FF:000072">
    <property type="entry name" value="Ankyrin repeat and LEM domain containing 2"/>
    <property type="match status" value="1"/>
</dbReference>
<dbReference type="InterPro" id="IPR056237">
    <property type="entry name" value="ANKLE2_3rd"/>
</dbReference>
<dbReference type="InterPro" id="IPR002110">
    <property type="entry name" value="Ankyrin_rpt"/>
</dbReference>
<reference evidence="10" key="1">
    <citation type="submission" date="2019-08" db="EMBL/GenBank/DDBJ databases">
        <title>The genome of the North American firefly Photinus pyralis.</title>
        <authorList>
            <consortium name="Photinus pyralis genome working group"/>
            <person name="Fallon T.R."/>
            <person name="Sander Lower S.E."/>
            <person name="Weng J.-K."/>
        </authorList>
    </citation>
    <scope>NUCLEOTIDE SEQUENCE</scope>
    <source>
        <strain evidence="10">TRF0915ILg1</strain>
        <tissue evidence="10">Whole body</tissue>
    </source>
</reference>
<dbReference type="SUPFAM" id="SSF48403">
    <property type="entry name" value="Ankyrin repeat"/>
    <property type="match status" value="1"/>
</dbReference>
<dbReference type="AlphaFoldDB" id="A0A8K0D5T4"/>
<keyword evidence="5 7" id="KW-0040">ANK repeat</keyword>
<keyword evidence="4" id="KW-0256">Endoplasmic reticulum</keyword>
<comment type="similarity">
    <text evidence="2">Belongs to the ANKLE2 family.</text>
</comment>
<dbReference type="EMBL" id="VTPC01002647">
    <property type="protein sequence ID" value="KAF2899769.1"/>
    <property type="molecule type" value="Genomic_DNA"/>
</dbReference>
<evidence type="ECO:0000256" key="8">
    <source>
        <dbReference type="SAM" id="MobiDB-lite"/>
    </source>
</evidence>
<evidence type="ECO:0000313" key="10">
    <source>
        <dbReference type="EMBL" id="KAF2899769.1"/>
    </source>
</evidence>
<evidence type="ECO:0000256" key="1">
    <source>
        <dbReference type="ARBA" id="ARBA00004240"/>
    </source>
</evidence>
<evidence type="ECO:0000256" key="7">
    <source>
        <dbReference type="PROSITE-ProRule" id="PRU00023"/>
    </source>
</evidence>
<organism evidence="10 11">
    <name type="scientific">Ignelater luminosus</name>
    <name type="common">Cucubano</name>
    <name type="synonym">Pyrophorus luminosus</name>
    <dbReference type="NCBI Taxonomy" id="2038154"/>
    <lineage>
        <taxon>Eukaryota</taxon>
        <taxon>Metazoa</taxon>
        <taxon>Ecdysozoa</taxon>
        <taxon>Arthropoda</taxon>
        <taxon>Hexapoda</taxon>
        <taxon>Insecta</taxon>
        <taxon>Pterygota</taxon>
        <taxon>Neoptera</taxon>
        <taxon>Endopterygota</taxon>
        <taxon>Coleoptera</taxon>
        <taxon>Polyphaga</taxon>
        <taxon>Elateriformia</taxon>
        <taxon>Elateroidea</taxon>
        <taxon>Elateridae</taxon>
        <taxon>Agrypninae</taxon>
        <taxon>Pyrophorini</taxon>
        <taxon>Ignelater</taxon>
    </lineage>
</organism>
<dbReference type="Proteomes" id="UP000801492">
    <property type="component" value="Unassembled WGS sequence"/>
</dbReference>
<dbReference type="Gene3D" id="1.25.40.20">
    <property type="entry name" value="Ankyrin repeat-containing domain"/>
    <property type="match status" value="1"/>
</dbReference>
<protein>
    <recommendedName>
        <fullName evidence="9">ANKLE2 third alpha/beta domain-containing protein</fullName>
    </recommendedName>
</protein>
<dbReference type="Pfam" id="PF24567">
    <property type="entry name" value="ANKLE2_3rd"/>
    <property type="match status" value="1"/>
</dbReference>
<dbReference type="PROSITE" id="PS50088">
    <property type="entry name" value="ANK_REPEAT"/>
    <property type="match status" value="1"/>
</dbReference>
<dbReference type="GO" id="GO:0051301">
    <property type="term" value="P:cell division"/>
    <property type="evidence" value="ECO:0007669"/>
    <property type="project" value="UniProtKB-KW"/>
</dbReference>
<evidence type="ECO:0000256" key="5">
    <source>
        <dbReference type="ARBA" id="ARBA00023043"/>
    </source>
</evidence>
<feature type="repeat" description="ANK" evidence="7">
    <location>
        <begin position="242"/>
        <end position="264"/>
    </location>
</feature>
<dbReference type="PANTHER" id="PTHR12349">
    <property type="entry name" value="ANKYRIN REPEAT AND LEM DOMAIN-CONTAINING PROTEIN 2"/>
    <property type="match status" value="1"/>
</dbReference>
<dbReference type="GO" id="GO:0007399">
    <property type="term" value="P:nervous system development"/>
    <property type="evidence" value="ECO:0007669"/>
    <property type="project" value="UniProtKB-ARBA"/>
</dbReference>
<evidence type="ECO:0000259" key="9">
    <source>
        <dbReference type="Pfam" id="PF24567"/>
    </source>
</evidence>
<feature type="region of interest" description="Disordered" evidence="8">
    <location>
        <begin position="777"/>
        <end position="810"/>
    </location>
</feature>
<evidence type="ECO:0000313" key="11">
    <source>
        <dbReference type="Proteomes" id="UP000801492"/>
    </source>
</evidence>
<name>A0A8K0D5T4_IGNLU</name>
<dbReference type="Pfam" id="PF12796">
    <property type="entry name" value="Ank_2"/>
    <property type="match status" value="1"/>
</dbReference>
<dbReference type="PANTHER" id="PTHR12349:SF4">
    <property type="entry name" value="ANKYRIN REPEAT AND LEM DOMAIN-CONTAINING PROTEIN 2"/>
    <property type="match status" value="1"/>
</dbReference>
<feature type="domain" description="ANKLE2 third alpha/beta" evidence="9">
    <location>
        <begin position="308"/>
        <end position="420"/>
    </location>
</feature>
<dbReference type="SMART" id="SM00248">
    <property type="entry name" value="ANK"/>
    <property type="match status" value="2"/>
</dbReference>
<dbReference type="OrthoDB" id="7446186at2759"/>
<evidence type="ECO:0000256" key="4">
    <source>
        <dbReference type="ARBA" id="ARBA00022824"/>
    </source>
</evidence>
<sequence length="940" mass="105960">MDTTDKQLPHTLQLNNINCMAKTPHCNGTDGGDSDTVYYGVHIPSDIQVQDTDGYSNVFQDKLEALKVVKKYKKARFKAFSFYHEAVEFAVHGSEFPNNNTNTNKSALCGSNDGAVVNKENTQPTVGEKPPPFRGPKSQDLVKLRKGIENGQLDVVQTTIWENPRYLISSGDTPSILQEGSRYNALHVAAKAKNRDMSELILNTVANTSFIKLLYGDDSHQDADERAKMLVDLYLNTPDKGLNETPLHFAVKFGAVDVVELLVSFPQCDKTVKNKFGKSPSMIICDRCEGSTSAAIKNKIAMLLEETFYVPVLRAEDNCIPPVIGEPFAPTSPPKINTSILDPRLEIHAYAGPMNKEGAEKFRKVWKTPPRSLKLNSSFSGTRNNCLESATALKFKDLDKGLERVGRALASKYEVGWKEYWPFLNHFVDLASSEGLQLLENYLTERVNSEYSCSSTPKYTSSSESDLISNNSPKIRSKDIGQDSILSPISDLCKNLEACTLNDTSIKKCNPAKANIVNTSSSTTENQQDVLTESQLFKPDLNPFLCIEKSCQVFANRISNDILHLLERDFGSITVRLETEIKQLELLMASFMDDSRFITVDFHLVHYRLGCLITSKLRECLLLEDEYDFMKKTLEHWLDNCNKHFDYFSSDDESVSYRQTAFVQKKSTSKNKQVVCLLECILNTLTIDLQMLTTNINNEEECIRAWGDAKPCACIWQTQSTRRSSLVKKGNSFKYTSRALATSFRSDLESVSRQLSFGDDEHVVNNVKDHCDIIDKSTNHQRIDNSPSDEEEYFTPPSTPPPPVENVSDEEPFEDSFTAETDIYIEGNFPTKTDYAVYNAIMSVKERLNPRDYPNIYKWRHAVSLYPEQEQKSWASPNIARYTIGSPVATSTPPRLKRLDVLNTTPNLLTPPSSWLRITGANSPRDSLKQYRRSNISFNL</sequence>
<comment type="subcellular location">
    <subcellularLocation>
        <location evidence="1">Endoplasmic reticulum</location>
    </subcellularLocation>
</comment>
<keyword evidence="6" id="KW-0131">Cell cycle</keyword>
<evidence type="ECO:0000256" key="3">
    <source>
        <dbReference type="ARBA" id="ARBA00022618"/>
    </source>
</evidence>
<keyword evidence="3" id="KW-0132">Cell division</keyword>
<dbReference type="GO" id="GO:0031468">
    <property type="term" value="P:nuclear membrane reassembly"/>
    <property type="evidence" value="ECO:0007669"/>
    <property type="project" value="UniProtKB-ARBA"/>
</dbReference>
<accession>A0A8K0D5T4</accession>
<proteinExistence type="inferred from homology"/>
<dbReference type="GO" id="GO:0005783">
    <property type="term" value="C:endoplasmic reticulum"/>
    <property type="evidence" value="ECO:0007669"/>
    <property type="project" value="UniProtKB-SubCell"/>
</dbReference>
<dbReference type="PROSITE" id="PS50297">
    <property type="entry name" value="ANK_REP_REGION"/>
    <property type="match status" value="1"/>
</dbReference>
<keyword evidence="11" id="KW-1185">Reference proteome</keyword>
<gene>
    <name evidence="10" type="ORF">ILUMI_06416</name>
</gene>
<comment type="caution">
    <text evidence="10">The sequence shown here is derived from an EMBL/GenBank/DDBJ whole genome shotgun (WGS) entry which is preliminary data.</text>
</comment>
<evidence type="ECO:0000256" key="6">
    <source>
        <dbReference type="ARBA" id="ARBA00023306"/>
    </source>
</evidence>
<dbReference type="GO" id="GO:0051721">
    <property type="term" value="F:protein phosphatase 2A binding"/>
    <property type="evidence" value="ECO:0007669"/>
    <property type="project" value="TreeGrafter"/>
</dbReference>